<dbReference type="PANTHER" id="PTHR43649:SF31">
    <property type="entry name" value="SN-GLYCEROL-3-PHOSPHATE-BINDING PERIPLASMIC PROTEIN UGPB"/>
    <property type="match status" value="1"/>
</dbReference>
<dbReference type="EMBL" id="JAVREM010000031">
    <property type="protein sequence ID" value="MDT0320958.1"/>
    <property type="molecule type" value="Genomic_DNA"/>
</dbReference>
<evidence type="ECO:0000256" key="3">
    <source>
        <dbReference type="ARBA" id="ARBA00022448"/>
    </source>
</evidence>
<reference evidence="7" key="1">
    <citation type="submission" date="2023-07" db="EMBL/GenBank/DDBJ databases">
        <title>30 novel species of actinomycetes from the DSMZ collection.</title>
        <authorList>
            <person name="Nouioui I."/>
        </authorList>
    </citation>
    <scope>NUCLEOTIDE SEQUENCE [LARGE SCALE GENOMIC DNA]</scope>
    <source>
        <strain evidence="7">DSM 44918</strain>
    </source>
</reference>
<feature type="chain" id="PRO_5047375758" evidence="5">
    <location>
        <begin position="21"/>
        <end position="447"/>
    </location>
</feature>
<sequence>MRKPTRAALAGALLAAVTLAACGVPGGGGDGRRTVTYWLWDANQQPAYQECADDFEAANPGYEIRIEQRGWDDYWTALALGFVAEAAPDVFTDHLSRYPEWVSRGLLLPLDAYVARDGLDLDRYEEGLAELWVGQDGRRYGLPKDWDTVALFYDREMLAEAGVDEAELSGLSWNPDDGGTFEDLIARLTVDRNGVRGDEPGFDPDDVAVYGLWLEMNGGWAYGQTQWSMYAAANGWLATDVNPWGERFTFDDPALLETVDWWRGLIDKGYLPSLAEQEGVQSSDQLAAGNTAMATNGSWMIGTFHGYEGLDVGMAPTPIGPTGERASMFNGLADSIYAGTEDPEAAWRWVAHLASPECQRVVAEHRVVFPAITEAWEAARDAFAADGIDVEPFTRQVTEGTTFLFPITDHAADVAAIMEPAFEAVLSGAPLDTLVRANAEVNELFGP</sequence>
<dbReference type="SUPFAM" id="SSF53850">
    <property type="entry name" value="Periplasmic binding protein-like II"/>
    <property type="match status" value="1"/>
</dbReference>
<evidence type="ECO:0000256" key="5">
    <source>
        <dbReference type="SAM" id="SignalP"/>
    </source>
</evidence>
<organism evidence="6 7">
    <name type="scientific">Streptomyces millisiae</name>
    <dbReference type="NCBI Taxonomy" id="3075542"/>
    <lineage>
        <taxon>Bacteria</taxon>
        <taxon>Bacillati</taxon>
        <taxon>Actinomycetota</taxon>
        <taxon>Actinomycetes</taxon>
        <taxon>Kitasatosporales</taxon>
        <taxon>Streptomycetaceae</taxon>
        <taxon>Streptomyces</taxon>
    </lineage>
</organism>
<dbReference type="Proteomes" id="UP001183420">
    <property type="component" value="Unassembled WGS sequence"/>
</dbReference>
<evidence type="ECO:0000256" key="1">
    <source>
        <dbReference type="ARBA" id="ARBA00004196"/>
    </source>
</evidence>
<keyword evidence="7" id="KW-1185">Reference proteome</keyword>
<dbReference type="Gene3D" id="3.40.190.10">
    <property type="entry name" value="Periplasmic binding protein-like II"/>
    <property type="match status" value="1"/>
</dbReference>
<evidence type="ECO:0000256" key="2">
    <source>
        <dbReference type="ARBA" id="ARBA00008520"/>
    </source>
</evidence>
<gene>
    <name evidence="6" type="ORF">RNC47_21740</name>
</gene>
<dbReference type="PROSITE" id="PS51257">
    <property type="entry name" value="PROKAR_LIPOPROTEIN"/>
    <property type="match status" value="1"/>
</dbReference>
<comment type="similarity">
    <text evidence="2">Belongs to the bacterial solute-binding protein 1 family.</text>
</comment>
<comment type="caution">
    <text evidence="6">The sequence shown here is derived from an EMBL/GenBank/DDBJ whole genome shotgun (WGS) entry which is preliminary data.</text>
</comment>
<evidence type="ECO:0000313" key="7">
    <source>
        <dbReference type="Proteomes" id="UP001183420"/>
    </source>
</evidence>
<dbReference type="CDD" id="cd13585">
    <property type="entry name" value="PBP2_TMBP_like"/>
    <property type="match status" value="1"/>
</dbReference>
<dbReference type="InterPro" id="IPR006059">
    <property type="entry name" value="SBP"/>
</dbReference>
<dbReference type="RefSeq" id="WP_311601144.1">
    <property type="nucleotide sequence ID" value="NZ_JAVREM010000031.1"/>
</dbReference>
<proteinExistence type="inferred from homology"/>
<dbReference type="PANTHER" id="PTHR43649">
    <property type="entry name" value="ARABINOSE-BINDING PROTEIN-RELATED"/>
    <property type="match status" value="1"/>
</dbReference>
<keyword evidence="4 5" id="KW-0732">Signal</keyword>
<feature type="signal peptide" evidence="5">
    <location>
        <begin position="1"/>
        <end position="20"/>
    </location>
</feature>
<name>A0ABU2LUL2_9ACTN</name>
<evidence type="ECO:0000256" key="4">
    <source>
        <dbReference type="ARBA" id="ARBA00022729"/>
    </source>
</evidence>
<accession>A0ABU2LUL2</accession>
<evidence type="ECO:0000313" key="6">
    <source>
        <dbReference type="EMBL" id="MDT0320958.1"/>
    </source>
</evidence>
<dbReference type="InterPro" id="IPR050490">
    <property type="entry name" value="Bact_solute-bd_prot1"/>
</dbReference>
<comment type="subcellular location">
    <subcellularLocation>
        <location evidence="1">Cell envelope</location>
    </subcellularLocation>
</comment>
<keyword evidence="3" id="KW-0813">Transport</keyword>
<protein>
    <submittedName>
        <fullName evidence="6">Sugar ABC transporter substrate-binding protein</fullName>
    </submittedName>
</protein>
<dbReference type="Pfam" id="PF13416">
    <property type="entry name" value="SBP_bac_8"/>
    <property type="match status" value="1"/>
</dbReference>